<reference evidence="1 2" key="1">
    <citation type="journal article" date="2017" name="Environ. Microbiol.">
        <title>Decay of the glycolytic pathway and adaptation to intranuclear parasitism within Enterocytozoonidae microsporidia.</title>
        <authorList>
            <person name="Wiredu Boakye D."/>
            <person name="Jaroenlak P."/>
            <person name="Prachumwat A."/>
            <person name="Williams T.A."/>
            <person name="Bateman K.S."/>
            <person name="Itsathitphaisarn O."/>
            <person name="Sritunyalucksana K."/>
            <person name="Paszkiewicz K.H."/>
            <person name="Moore K.A."/>
            <person name="Stentiford G.D."/>
            <person name="Williams B.A."/>
        </authorList>
    </citation>
    <scope>NUCLEOTIDE SEQUENCE [LARGE SCALE GENOMIC DNA]</scope>
    <source>
        <strain evidence="1 2">GB1</strain>
    </source>
</reference>
<organism evidence="1 2">
    <name type="scientific">Enterospora canceri</name>
    <dbReference type="NCBI Taxonomy" id="1081671"/>
    <lineage>
        <taxon>Eukaryota</taxon>
        <taxon>Fungi</taxon>
        <taxon>Fungi incertae sedis</taxon>
        <taxon>Microsporidia</taxon>
        <taxon>Enterocytozoonidae</taxon>
        <taxon>Enterospora</taxon>
    </lineage>
</organism>
<keyword evidence="2" id="KW-1185">Reference proteome</keyword>
<proteinExistence type="predicted"/>
<name>A0A1Y1S7J5_9MICR</name>
<dbReference type="EMBL" id="LWDP01000020">
    <property type="protein sequence ID" value="ORD94441.1"/>
    <property type="molecule type" value="Genomic_DNA"/>
</dbReference>
<comment type="caution">
    <text evidence="1">The sequence shown here is derived from an EMBL/GenBank/DDBJ whole genome shotgun (WGS) entry which is preliminary data.</text>
</comment>
<evidence type="ECO:0000313" key="1">
    <source>
        <dbReference type="EMBL" id="ORD94441.1"/>
    </source>
</evidence>
<dbReference type="Proteomes" id="UP000192639">
    <property type="component" value="Unassembled WGS sequence"/>
</dbReference>
<evidence type="ECO:0000313" key="2">
    <source>
        <dbReference type="Proteomes" id="UP000192639"/>
    </source>
</evidence>
<dbReference type="AlphaFoldDB" id="A0A1Y1S7J5"/>
<protein>
    <submittedName>
        <fullName evidence="1">Uncharacterized protein</fullName>
    </submittedName>
</protein>
<gene>
    <name evidence="1" type="ORF">ECANGB1_693</name>
</gene>
<sequence>MSDELHRCRIKGTGYVDEIGRMVLRNRSGAVESEMSEMAVFLEENDTDYKVEYEKLRKLEKYEKVREERSKIKQMIKKLIEETKVDTKYNQKRVKITKFGNKEKKG</sequence>
<dbReference type="VEuPathDB" id="MicrosporidiaDB:ECANGB1_693"/>
<accession>A0A1Y1S7J5</accession>